<protein>
    <submittedName>
        <fullName evidence="1">Uncharacterized protein</fullName>
    </submittedName>
</protein>
<gene>
    <name evidence="1" type="ORF">FA95DRAFT_1608292</name>
</gene>
<proteinExistence type="predicted"/>
<reference evidence="1" key="1">
    <citation type="submission" date="2021-02" db="EMBL/GenBank/DDBJ databases">
        <authorList>
            <consortium name="DOE Joint Genome Institute"/>
            <person name="Ahrendt S."/>
            <person name="Looney B.P."/>
            <person name="Miyauchi S."/>
            <person name="Morin E."/>
            <person name="Drula E."/>
            <person name="Courty P.E."/>
            <person name="Chicoki N."/>
            <person name="Fauchery L."/>
            <person name="Kohler A."/>
            <person name="Kuo A."/>
            <person name="Labutti K."/>
            <person name="Pangilinan J."/>
            <person name="Lipzen A."/>
            <person name="Riley R."/>
            <person name="Andreopoulos W."/>
            <person name="He G."/>
            <person name="Johnson J."/>
            <person name="Barry K.W."/>
            <person name="Grigoriev I.V."/>
            <person name="Nagy L."/>
            <person name="Hibbett D."/>
            <person name="Henrissat B."/>
            <person name="Matheny P.B."/>
            <person name="Labbe J."/>
            <person name="Martin F."/>
        </authorList>
    </citation>
    <scope>NUCLEOTIDE SEQUENCE</scope>
    <source>
        <strain evidence="1">FP105234-sp</strain>
    </source>
</reference>
<comment type="caution">
    <text evidence="1">The sequence shown here is derived from an EMBL/GenBank/DDBJ whole genome shotgun (WGS) entry which is preliminary data.</text>
</comment>
<keyword evidence="2" id="KW-1185">Reference proteome</keyword>
<organism evidence="1 2">
    <name type="scientific">Auriscalpium vulgare</name>
    <dbReference type="NCBI Taxonomy" id="40419"/>
    <lineage>
        <taxon>Eukaryota</taxon>
        <taxon>Fungi</taxon>
        <taxon>Dikarya</taxon>
        <taxon>Basidiomycota</taxon>
        <taxon>Agaricomycotina</taxon>
        <taxon>Agaricomycetes</taxon>
        <taxon>Russulales</taxon>
        <taxon>Auriscalpiaceae</taxon>
        <taxon>Auriscalpium</taxon>
    </lineage>
</organism>
<accession>A0ACB8RKQ2</accession>
<evidence type="ECO:0000313" key="2">
    <source>
        <dbReference type="Proteomes" id="UP000814033"/>
    </source>
</evidence>
<dbReference type="Proteomes" id="UP000814033">
    <property type="component" value="Unassembled WGS sequence"/>
</dbReference>
<name>A0ACB8RKQ2_9AGAM</name>
<sequence length="255" mass="28110">MDMQAAHQAAAVPAPNLFLNGYLAHTFTPHGAAFYLAYLLKVDAATLYPIGNVHGWPRAVFIAFPQVPNAAPHALAGAQQPLWITDYEVAPNLGTVIPQRLWYPHSVTDQRQYVAQARLELPVFFVHANGALGLTLANAAAGNFHTLRGSQAAAPIGGKSSTHLRIAWPGYKDYKRQFQTRDETFERKPITLEKFVRHVARSVDAFLQHCEVDVAVEAPRWRIGENGITRNDIYVMGAVHVSAGSWMPILQLARG</sequence>
<reference evidence="1" key="2">
    <citation type="journal article" date="2022" name="New Phytol.">
        <title>Evolutionary transition to the ectomycorrhizal habit in the genomes of a hyperdiverse lineage of mushroom-forming fungi.</title>
        <authorList>
            <person name="Looney B."/>
            <person name="Miyauchi S."/>
            <person name="Morin E."/>
            <person name="Drula E."/>
            <person name="Courty P.E."/>
            <person name="Kohler A."/>
            <person name="Kuo A."/>
            <person name="LaButti K."/>
            <person name="Pangilinan J."/>
            <person name="Lipzen A."/>
            <person name="Riley R."/>
            <person name="Andreopoulos W."/>
            <person name="He G."/>
            <person name="Johnson J."/>
            <person name="Nolan M."/>
            <person name="Tritt A."/>
            <person name="Barry K.W."/>
            <person name="Grigoriev I.V."/>
            <person name="Nagy L.G."/>
            <person name="Hibbett D."/>
            <person name="Henrissat B."/>
            <person name="Matheny P.B."/>
            <person name="Labbe J."/>
            <person name="Martin F.M."/>
        </authorList>
    </citation>
    <scope>NUCLEOTIDE SEQUENCE</scope>
    <source>
        <strain evidence="1">FP105234-sp</strain>
    </source>
</reference>
<dbReference type="EMBL" id="MU275972">
    <property type="protein sequence ID" value="KAI0044771.1"/>
    <property type="molecule type" value="Genomic_DNA"/>
</dbReference>
<evidence type="ECO:0000313" key="1">
    <source>
        <dbReference type="EMBL" id="KAI0044771.1"/>
    </source>
</evidence>